<dbReference type="InterPro" id="IPR029063">
    <property type="entry name" value="SAM-dependent_MTases_sf"/>
</dbReference>
<accession>A0A0B4X3B0</accession>
<dbReference type="InterPro" id="IPR013216">
    <property type="entry name" value="Methyltransf_11"/>
</dbReference>
<dbReference type="Gene3D" id="3.40.50.150">
    <property type="entry name" value="Vaccinia Virus protein VP39"/>
    <property type="match status" value="1"/>
</dbReference>
<protein>
    <submittedName>
        <fullName evidence="2">SAM-dependent methyltransferase protein</fullName>
    </submittedName>
</protein>
<dbReference type="HOGENOM" id="CLU_049749_4_0_5"/>
<sequence length="247" mass="27587">MPQNIYDEPIFFEGYKNLRQNDTGLNGALEQPAIRALLPDLKGLRILDMGCGFGDFARYARSSGAASVTGLDVSESMIAEAKLLTDDSQIDYLCSSIEEIAFPPESFDLVVSSMALHYVDDYASIVQRVSAYLPIEGRFIFSVEHPVCTANPVGWTTDADGHPVSWPLDNYQKEGVRHTKWFVDGVVKFHRTAETYVTTLLRAGFRLDHFGEPTPLPEFLSERPALSMNLRRPPILLLAATKRAMRD</sequence>
<dbReference type="PANTHER" id="PTHR43861:SF1">
    <property type="entry name" value="TRANS-ACONITATE 2-METHYLTRANSFERASE"/>
    <property type="match status" value="1"/>
</dbReference>
<proteinExistence type="predicted"/>
<dbReference type="CDD" id="cd02440">
    <property type="entry name" value="AdoMet_MTases"/>
    <property type="match status" value="1"/>
</dbReference>
<gene>
    <name evidence="2" type="ORF">RGR602_CH02305</name>
</gene>
<reference evidence="2 3" key="1">
    <citation type="submission" date="2013-11" db="EMBL/GenBank/DDBJ databases">
        <title>Complete genome sequence of Rhizobium gallicum bv. gallicum R602.</title>
        <authorList>
            <person name="Bustos P."/>
            <person name="Santamaria R.I."/>
            <person name="Lozano L."/>
            <person name="Acosta J.L."/>
            <person name="Ormeno-Orrillo E."/>
            <person name="Rogel M.A."/>
            <person name="Romero D."/>
            <person name="Cevallos M.A."/>
            <person name="Martinez-Romero E."/>
            <person name="Gonzalez V."/>
        </authorList>
    </citation>
    <scope>NUCLEOTIDE SEQUENCE [LARGE SCALE GENOMIC DNA]</scope>
    <source>
        <strain evidence="2 3">R602</strain>
    </source>
</reference>
<keyword evidence="2" id="KW-0489">Methyltransferase</keyword>
<dbReference type="PANTHER" id="PTHR43861">
    <property type="entry name" value="TRANS-ACONITATE 2-METHYLTRANSFERASE-RELATED"/>
    <property type="match status" value="1"/>
</dbReference>
<dbReference type="EMBL" id="CP006877">
    <property type="protein sequence ID" value="AJD41631.1"/>
    <property type="molecule type" value="Genomic_DNA"/>
</dbReference>
<keyword evidence="2" id="KW-0808">Transferase</keyword>
<dbReference type="Pfam" id="PF08241">
    <property type="entry name" value="Methyltransf_11"/>
    <property type="match status" value="1"/>
</dbReference>
<dbReference type="GO" id="GO:0008757">
    <property type="term" value="F:S-adenosylmethionine-dependent methyltransferase activity"/>
    <property type="evidence" value="ECO:0007669"/>
    <property type="project" value="InterPro"/>
</dbReference>
<dbReference type="Proteomes" id="UP000031368">
    <property type="component" value="Chromosome"/>
</dbReference>
<dbReference type="RefSeq" id="WP_039845188.1">
    <property type="nucleotide sequence ID" value="NZ_CP006877.1"/>
</dbReference>
<evidence type="ECO:0000259" key="1">
    <source>
        <dbReference type="Pfam" id="PF08241"/>
    </source>
</evidence>
<feature type="domain" description="Methyltransferase type 11" evidence="1">
    <location>
        <begin position="47"/>
        <end position="141"/>
    </location>
</feature>
<dbReference type="AlphaFoldDB" id="A0A0B4X3B0"/>
<dbReference type="KEGG" id="rga:RGR602_CH02305"/>
<dbReference type="SUPFAM" id="SSF53335">
    <property type="entry name" value="S-adenosyl-L-methionine-dependent methyltransferases"/>
    <property type="match status" value="1"/>
</dbReference>
<organism evidence="2 3">
    <name type="scientific">Rhizobium gallicum bv. gallicum R602sp</name>
    <dbReference type="NCBI Taxonomy" id="1041138"/>
    <lineage>
        <taxon>Bacteria</taxon>
        <taxon>Pseudomonadati</taxon>
        <taxon>Pseudomonadota</taxon>
        <taxon>Alphaproteobacteria</taxon>
        <taxon>Hyphomicrobiales</taxon>
        <taxon>Rhizobiaceae</taxon>
        <taxon>Rhizobium/Agrobacterium group</taxon>
        <taxon>Rhizobium</taxon>
    </lineage>
</organism>
<keyword evidence="3" id="KW-1185">Reference proteome</keyword>
<name>A0A0B4X3B0_9HYPH</name>
<evidence type="ECO:0000313" key="2">
    <source>
        <dbReference type="EMBL" id="AJD41631.1"/>
    </source>
</evidence>
<evidence type="ECO:0000313" key="3">
    <source>
        <dbReference type="Proteomes" id="UP000031368"/>
    </source>
</evidence>
<dbReference type="GO" id="GO:0032259">
    <property type="term" value="P:methylation"/>
    <property type="evidence" value="ECO:0007669"/>
    <property type="project" value="UniProtKB-KW"/>
</dbReference>